<gene>
    <name evidence="4" type="ORF">DD924_20435</name>
</gene>
<comment type="caution">
    <text evidence="4">The sequence shown here is derived from an EMBL/GenBank/DDBJ whole genome shotgun (WGS) entry which is preliminary data.</text>
</comment>
<evidence type="ECO:0000256" key="3">
    <source>
        <dbReference type="ARBA" id="ARBA00023163"/>
    </source>
</evidence>
<protein>
    <recommendedName>
        <fullName evidence="6">BlaI/MecI/CopY family transcriptional regulator</fullName>
    </recommendedName>
</protein>
<evidence type="ECO:0000313" key="5">
    <source>
        <dbReference type="Proteomes" id="UP000246351"/>
    </source>
</evidence>
<evidence type="ECO:0000313" key="4">
    <source>
        <dbReference type="EMBL" id="PWZ93231.1"/>
    </source>
</evidence>
<dbReference type="InterPro" id="IPR005650">
    <property type="entry name" value="BlaI_family"/>
</dbReference>
<accession>A0A317Z3X3</accession>
<dbReference type="GO" id="GO:0003677">
    <property type="term" value="F:DNA binding"/>
    <property type="evidence" value="ECO:0007669"/>
    <property type="project" value="UniProtKB-KW"/>
</dbReference>
<keyword evidence="3" id="KW-0804">Transcription</keyword>
<dbReference type="Pfam" id="PF03965">
    <property type="entry name" value="Penicillinase_R"/>
    <property type="match status" value="1"/>
</dbReference>
<sequence>YYSLVEESDIKYKTSKNFINKVYKGGFNSLVLNFVEKEDLSQDEIEELRNILNKK</sequence>
<evidence type="ECO:0000256" key="2">
    <source>
        <dbReference type="ARBA" id="ARBA00023125"/>
    </source>
</evidence>
<keyword evidence="1" id="KW-0805">Transcription regulation</keyword>
<dbReference type="GO" id="GO:0045892">
    <property type="term" value="P:negative regulation of DNA-templated transcription"/>
    <property type="evidence" value="ECO:0007669"/>
    <property type="project" value="InterPro"/>
</dbReference>
<dbReference type="Proteomes" id="UP000246351">
    <property type="component" value="Unassembled WGS sequence"/>
</dbReference>
<dbReference type="Gene3D" id="1.10.4040.10">
    <property type="entry name" value="Penicillinase repressor domain"/>
    <property type="match status" value="1"/>
</dbReference>
<dbReference type="EMBL" id="QEIV01002625">
    <property type="protein sequence ID" value="PWZ93231.1"/>
    <property type="molecule type" value="Genomic_DNA"/>
</dbReference>
<reference evidence="4 5" key="1">
    <citation type="journal article" date="2018" name="Vet. Microbiol.">
        <title>Clonal diversity and geographic distribution of methicillin-resistant Staphylococcus pseudintermedius from Australian animals: Discovery of novel sequence types.</title>
        <authorList>
            <person name="Worthing K.A."/>
            <person name="Abraham S."/>
            <person name="Coombs G.W."/>
            <person name="Pang S."/>
            <person name="Saputra S."/>
            <person name="Jordan D."/>
            <person name="Trott D.J."/>
            <person name="Norris J.M."/>
        </authorList>
    </citation>
    <scope>NUCLEOTIDE SEQUENCE [LARGE SCALE GENOMIC DNA]</scope>
    <source>
        <strain evidence="4 5">ST71 3</strain>
    </source>
</reference>
<evidence type="ECO:0000256" key="1">
    <source>
        <dbReference type="ARBA" id="ARBA00023015"/>
    </source>
</evidence>
<proteinExistence type="predicted"/>
<feature type="non-terminal residue" evidence="4">
    <location>
        <position position="1"/>
    </location>
</feature>
<keyword evidence="2" id="KW-0238">DNA-binding</keyword>
<dbReference type="AlphaFoldDB" id="A0A317Z3X3"/>
<dbReference type="SUPFAM" id="SSF46785">
    <property type="entry name" value="Winged helix' DNA-binding domain"/>
    <property type="match status" value="1"/>
</dbReference>
<name>A0A317Z3X3_STAPS</name>
<evidence type="ECO:0008006" key="6">
    <source>
        <dbReference type="Google" id="ProtNLM"/>
    </source>
</evidence>
<organism evidence="4 5">
    <name type="scientific">Staphylococcus pseudintermedius</name>
    <dbReference type="NCBI Taxonomy" id="283734"/>
    <lineage>
        <taxon>Bacteria</taxon>
        <taxon>Bacillati</taxon>
        <taxon>Bacillota</taxon>
        <taxon>Bacilli</taxon>
        <taxon>Bacillales</taxon>
        <taxon>Staphylococcaceae</taxon>
        <taxon>Staphylococcus</taxon>
        <taxon>Staphylococcus intermedius group</taxon>
    </lineage>
</organism>
<dbReference type="InterPro" id="IPR036390">
    <property type="entry name" value="WH_DNA-bd_sf"/>
</dbReference>